<sequence length="1006" mass="110458">MKRKSVLAILLSTALTVSTVTPVTAVAAEEPVLQTSQEELPAITDVGTEVNDLVDVSLEQTDEAAGNFRIVFTPDKEMADQFTKFTGKIWIGSEQDVKAAEVKEAVPVYDFTGQNIEKYVIDVEPQKEGELHYYIQPSVFIGEEEIELERLETTVVREAAKEEAAPVSEETQEAEIESRSSQMEITASVNASEKSVQITASGVEGEISKVQFPVWSEQNGQDDIVWYAGVKQEDGTWTVSVPVKNHKSTGNYAVHVYGIKDGKQQFLKATSFSISAPTMEHMSAGEISSNESFRVELQGVSAVSGVQKVMVPVWSQKDQSDLVWYEAKKAASGTYYADVKLKNHQYNEGTYSIHAYVTDENGIQSFVGGIEKSVSKTAGNYSAEEKGDSWKMTLSDASVPGGIKSIKYAVWSEKNGQDDIVWYESEKKGGSYTAEVKLKNHKSLGTYIVHVYAENKAGKMIILQANTFSVQSPKAGNVEITSKDINKGTFTVKVSGITNSSAVREVLVPVWCAADQSDIKWYTASRQSDGSYEAEVNIKNHKYHAGTYTAHIYFKDITGDMNFEGSTSCEMLFKAGDLSVKDTDGTQKRYQASIKNAEIPGGAKEICFAVWSETGGQDDIVWYTAKNGTANIEIKNHKTAGKYNVHAYAVAPNGDMIFLKGTTFNVDAMPGASSVQASNIDGEKGTFNVKISDILAPAGVSKVEVPVWCAGDQSDIKWYTANKNSDGTYSVDVEVKNHKNHFGTYQVHAYVTMENGIRGFVGATTASISAKNYIAVETIDASTVKVTVYNPNSGNVESVEFPTWSETGGQDDIVWYQGTRNRDGSWSATISADKHQDGGKFITHVYANYQGQKIGIGAVSYNLVSGAAARVNKHVNNIYNQVGRDLNACYWWCVNNLSYQTLPIHVTPPAGYTRDQWYSIMAFEQHRGNCFVYAAAFYQLAKGLGYDAQYVEGQVGMAAGGYGPHGWVIIRMNGASYICDPEAQDEIGRYNFYMQPVGNTVLQYKW</sequence>
<name>A0A2N5NKM9_MEDGN</name>
<evidence type="ECO:0000256" key="1">
    <source>
        <dbReference type="SAM" id="SignalP"/>
    </source>
</evidence>
<evidence type="ECO:0000313" key="4">
    <source>
        <dbReference type="Proteomes" id="UP000234849"/>
    </source>
</evidence>
<organism evidence="3 4">
    <name type="scientific">Mediterraneibacter gnavus</name>
    <name type="common">Ruminococcus gnavus</name>
    <dbReference type="NCBI Taxonomy" id="33038"/>
    <lineage>
        <taxon>Bacteria</taxon>
        <taxon>Bacillati</taxon>
        <taxon>Bacillota</taxon>
        <taxon>Clostridia</taxon>
        <taxon>Lachnospirales</taxon>
        <taxon>Lachnospiraceae</taxon>
        <taxon>Mediterraneibacter</taxon>
    </lineage>
</organism>
<dbReference type="SUPFAM" id="SSF54001">
    <property type="entry name" value="Cysteine proteinases"/>
    <property type="match status" value="1"/>
</dbReference>
<dbReference type="Pfam" id="PF08481">
    <property type="entry name" value="GBS_Bsp-like"/>
    <property type="match status" value="7"/>
</dbReference>
<protein>
    <recommendedName>
        <fullName evidence="2">Transglutaminase-like domain-containing protein</fullName>
    </recommendedName>
</protein>
<dbReference type="InterPro" id="IPR038765">
    <property type="entry name" value="Papain-like_cys_pep_sf"/>
</dbReference>
<comment type="caution">
    <text evidence="3">The sequence shown here is derived from an EMBL/GenBank/DDBJ whole genome shotgun (WGS) entry which is preliminary data.</text>
</comment>
<dbReference type="Pfam" id="PF01841">
    <property type="entry name" value="Transglut_core"/>
    <property type="match status" value="1"/>
</dbReference>
<accession>A0A2N5NKM9</accession>
<keyword evidence="1" id="KW-0732">Signal</keyword>
<feature type="chain" id="PRO_5014775611" description="Transglutaminase-like domain-containing protein" evidence="1">
    <location>
        <begin position="28"/>
        <end position="1006"/>
    </location>
</feature>
<evidence type="ECO:0000259" key="2">
    <source>
        <dbReference type="Pfam" id="PF01841"/>
    </source>
</evidence>
<dbReference type="Gene3D" id="3.10.620.30">
    <property type="match status" value="1"/>
</dbReference>
<reference evidence="3 4" key="1">
    <citation type="journal article" date="2017" name="Genome Med.">
        <title>A novel Ruminococcus gnavus clade enriched in inflammatory bowel disease patients.</title>
        <authorList>
            <person name="Hall A.B."/>
            <person name="Yassour M."/>
            <person name="Sauk J."/>
            <person name="Garner A."/>
            <person name="Jiang X."/>
            <person name="Arthur T."/>
            <person name="Lagoudas G.K."/>
            <person name="Vatanen T."/>
            <person name="Fornelos N."/>
            <person name="Wilson R."/>
            <person name="Bertha M."/>
            <person name="Cohen M."/>
            <person name="Garber J."/>
            <person name="Khalili H."/>
            <person name="Gevers D."/>
            <person name="Ananthakrishnan A.N."/>
            <person name="Kugathasan S."/>
            <person name="Lander E.S."/>
            <person name="Blainey P."/>
            <person name="Vlamakis H."/>
            <person name="Xavier R.J."/>
            <person name="Huttenhower C."/>
        </authorList>
    </citation>
    <scope>NUCLEOTIDE SEQUENCE [LARGE SCALE GENOMIC DNA]</scope>
    <source>
        <strain evidence="3 4">RJX1118</strain>
    </source>
</reference>
<proteinExistence type="predicted"/>
<gene>
    <name evidence="3" type="ORF">CDL18_04135</name>
</gene>
<dbReference type="InterPro" id="IPR002931">
    <property type="entry name" value="Transglutaminase-like"/>
</dbReference>
<evidence type="ECO:0000313" key="3">
    <source>
        <dbReference type="EMBL" id="PLT56860.1"/>
    </source>
</evidence>
<feature type="domain" description="Transglutaminase-like" evidence="2">
    <location>
        <begin position="886"/>
        <end position="976"/>
    </location>
</feature>
<dbReference type="Proteomes" id="UP000234849">
    <property type="component" value="Unassembled WGS sequence"/>
</dbReference>
<dbReference type="RefSeq" id="WP_101879258.1">
    <property type="nucleotide sequence ID" value="NZ_CACRUK010000019.1"/>
</dbReference>
<feature type="signal peptide" evidence="1">
    <location>
        <begin position="1"/>
        <end position="27"/>
    </location>
</feature>
<dbReference type="EMBL" id="NIHM01000004">
    <property type="protein sequence ID" value="PLT56860.1"/>
    <property type="molecule type" value="Genomic_DNA"/>
</dbReference>
<dbReference type="InterPro" id="IPR013688">
    <property type="entry name" value="GBS_Bsp-like"/>
</dbReference>
<dbReference type="Gene3D" id="2.60.40.3760">
    <property type="match status" value="7"/>
</dbReference>
<dbReference type="AlphaFoldDB" id="A0A2N5NKM9"/>